<dbReference type="GO" id="GO:0005524">
    <property type="term" value="F:ATP binding"/>
    <property type="evidence" value="ECO:0007669"/>
    <property type="project" value="UniProtKB-KW"/>
</dbReference>
<name>D8LVW6_BLAHO</name>
<sequence>MGLFYPKPYTELRVYFYIFFAMQQYPILGIDLGTCYSCVYAYHKGSIEPVPINGANTIRSAIYVRDGVMLFGSLAMAHAHNEPDNVFYDVKRFIGRTYNEIGDLVQRKNYQFSIMQWGDVPVFVVPSSQDRNSYSVCTPEVLDSYFLKYLVDEAQNYLGYQITDVVITVPAFFQQSQQNTTLAAAQLAGLNVLALFHEPSAAALASNLPPVLELRHVLVYDLGGGTFDLALVETKNALYDVIGSDGDPFLGGSDFDYEMCKIIQDRLVQHGIDINMWNRQKISRLQDLSEKAKIELSTMKSTYIDISLIDSSIECDFDIYRDEFEKAIFPYIQRTLDICHRLLQYTHVVLTPNDAILLVGGSSYIPLVRASLEKAFPNTPILNNVNPAEIVAHGAAWYCLDMYCSKHDPPLQNPLPCPVIHPIVVHSVYVQFGNNPPVLVLPSGVRCQTVERKTYAFSWNGVRVKILTDGDDHQAGNLRELDTFNIRGFFGQAVIEMQMNAKGELEFSYGRQGHRLETRIVGFQHSISMTQLNQFTQRYNLIKKCKNDITAIFTQKQQQGRVTAQARNQYNLIMDWFNNPKVIQRASDDTINRVYRENYYDYFARL</sequence>
<proteinExistence type="inferred from homology"/>
<dbReference type="PROSITE" id="PS01036">
    <property type="entry name" value="HSP70_3"/>
    <property type="match status" value="1"/>
</dbReference>
<dbReference type="AlphaFoldDB" id="D8LVW6"/>
<dbReference type="InterPro" id="IPR043129">
    <property type="entry name" value="ATPase_NBD"/>
</dbReference>
<comment type="similarity">
    <text evidence="3">Belongs to the heat shock protein 70 family.</text>
</comment>
<keyword evidence="5" id="KW-1185">Reference proteome</keyword>
<dbReference type="GO" id="GO:0140662">
    <property type="term" value="F:ATP-dependent protein folding chaperone"/>
    <property type="evidence" value="ECO:0007669"/>
    <property type="project" value="InterPro"/>
</dbReference>
<evidence type="ECO:0000313" key="4">
    <source>
        <dbReference type="EMBL" id="CBK19955.2"/>
    </source>
</evidence>
<gene>
    <name evidence="4" type="ORF">GSBLH_T00000358001</name>
</gene>
<evidence type="ECO:0008006" key="6">
    <source>
        <dbReference type="Google" id="ProtNLM"/>
    </source>
</evidence>
<dbReference type="EMBL" id="FN668638">
    <property type="protein sequence ID" value="CBK19955.2"/>
    <property type="molecule type" value="Genomic_DNA"/>
</dbReference>
<dbReference type="PANTHER" id="PTHR19375">
    <property type="entry name" value="HEAT SHOCK PROTEIN 70KDA"/>
    <property type="match status" value="1"/>
</dbReference>
<dbReference type="RefSeq" id="XP_012894003.1">
    <property type="nucleotide sequence ID" value="XM_013038549.1"/>
</dbReference>
<dbReference type="SUPFAM" id="SSF53067">
    <property type="entry name" value="Actin-like ATPase domain"/>
    <property type="match status" value="2"/>
</dbReference>
<protein>
    <recommendedName>
        <fullName evidence="6">Heat shock protein 70</fullName>
    </recommendedName>
</protein>
<dbReference type="InterPro" id="IPR013126">
    <property type="entry name" value="Hsp_70_fam"/>
</dbReference>
<organism evidence="4">
    <name type="scientific">Blastocystis hominis</name>
    <dbReference type="NCBI Taxonomy" id="12968"/>
    <lineage>
        <taxon>Eukaryota</taxon>
        <taxon>Sar</taxon>
        <taxon>Stramenopiles</taxon>
        <taxon>Bigyra</taxon>
        <taxon>Opalozoa</taxon>
        <taxon>Opalinata</taxon>
        <taxon>Blastocystidae</taxon>
        <taxon>Blastocystis</taxon>
    </lineage>
</organism>
<dbReference type="Proteomes" id="UP000008312">
    <property type="component" value="Unassembled WGS sequence"/>
</dbReference>
<dbReference type="Pfam" id="PF00012">
    <property type="entry name" value="HSP70"/>
    <property type="match status" value="1"/>
</dbReference>
<keyword evidence="1 3" id="KW-0547">Nucleotide-binding</keyword>
<evidence type="ECO:0000256" key="2">
    <source>
        <dbReference type="ARBA" id="ARBA00022840"/>
    </source>
</evidence>
<evidence type="ECO:0000256" key="3">
    <source>
        <dbReference type="RuleBase" id="RU003322"/>
    </source>
</evidence>
<dbReference type="CDD" id="cd24029">
    <property type="entry name" value="ASKHA_NBD_HSP70_DnaK_HscA_HscC"/>
    <property type="match status" value="1"/>
</dbReference>
<accession>D8LVW6</accession>
<dbReference type="FunFam" id="3.90.640.10:FF:000003">
    <property type="entry name" value="Molecular chaperone DnaK"/>
    <property type="match status" value="1"/>
</dbReference>
<dbReference type="Gene3D" id="3.90.640.10">
    <property type="entry name" value="Actin, Chain A, domain 4"/>
    <property type="match status" value="1"/>
</dbReference>
<evidence type="ECO:0000256" key="1">
    <source>
        <dbReference type="ARBA" id="ARBA00022741"/>
    </source>
</evidence>
<dbReference type="InterPro" id="IPR018181">
    <property type="entry name" value="Heat_shock_70_CS"/>
</dbReference>
<dbReference type="GeneID" id="24917670"/>
<keyword evidence="2 3" id="KW-0067">ATP-binding</keyword>
<dbReference type="Gene3D" id="3.30.30.30">
    <property type="match status" value="1"/>
</dbReference>
<dbReference type="PRINTS" id="PR00301">
    <property type="entry name" value="HEATSHOCK70"/>
</dbReference>
<dbReference type="InParanoid" id="D8LVW6"/>
<dbReference type="OrthoDB" id="10499072at2759"/>
<evidence type="ECO:0000313" key="5">
    <source>
        <dbReference type="Proteomes" id="UP000008312"/>
    </source>
</evidence>
<dbReference type="Gene3D" id="3.30.420.40">
    <property type="match status" value="2"/>
</dbReference>
<reference evidence="4" key="1">
    <citation type="submission" date="2010-02" db="EMBL/GenBank/DDBJ databases">
        <title>Sequencing and annotation of the Blastocystis hominis genome.</title>
        <authorList>
            <person name="Wincker P."/>
        </authorList>
    </citation>
    <scope>NUCLEOTIDE SEQUENCE</scope>
    <source>
        <strain evidence="4">Singapore isolate B</strain>
    </source>
</reference>